<keyword evidence="2" id="KW-1185">Reference proteome</keyword>
<dbReference type="Gramene" id="KXG40315">
    <property type="protein sequence ID" value="KXG40315"/>
    <property type="gene ID" value="SORBI_3001G528500"/>
</dbReference>
<organism evidence="1 2">
    <name type="scientific">Sorghum bicolor</name>
    <name type="common">Sorghum</name>
    <name type="synonym">Sorghum vulgare</name>
    <dbReference type="NCBI Taxonomy" id="4558"/>
    <lineage>
        <taxon>Eukaryota</taxon>
        <taxon>Viridiplantae</taxon>
        <taxon>Streptophyta</taxon>
        <taxon>Embryophyta</taxon>
        <taxon>Tracheophyta</taxon>
        <taxon>Spermatophyta</taxon>
        <taxon>Magnoliopsida</taxon>
        <taxon>Liliopsida</taxon>
        <taxon>Poales</taxon>
        <taxon>Poaceae</taxon>
        <taxon>PACMAD clade</taxon>
        <taxon>Panicoideae</taxon>
        <taxon>Andropogonodae</taxon>
        <taxon>Andropogoneae</taxon>
        <taxon>Sorghinae</taxon>
        <taxon>Sorghum</taxon>
    </lineage>
</organism>
<dbReference type="AlphaFoldDB" id="A0A1B6QQY5"/>
<dbReference type="Proteomes" id="UP000000768">
    <property type="component" value="Chromosome 1"/>
</dbReference>
<reference evidence="2" key="2">
    <citation type="journal article" date="2018" name="Plant J.">
        <title>The Sorghum bicolor reference genome: improved assembly, gene annotations, a transcriptome atlas, and signatures of genome organization.</title>
        <authorList>
            <person name="McCormick R.F."/>
            <person name="Truong S.K."/>
            <person name="Sreedasyam A."/>
            <person name="Jenkins J."/>
            <person name="Shu S."/>
            <person name="Sims D."/>
            <person name="Kennedy M."/>
            <person name="Amirebrahimi M."/>
            <person name="Weers B.D."/>
            <person name="McKinley B."/>
            <person name="Mattison A."/>
            <person name="Morishige D.T."/>
            <person name="Grimwood J."/>
            <person name="Schmutz J."/>
            <person name="Mullet J.E."/>
        </authorList>
    </citation>
    <scope>NUCLEOTIDE SEQUENCE [LARGE SCALE GENOMIC DNA]</scope>
    <source>
        <strain evidence="2">cv. BTx623</strain>
    </source>
</reference>
<proteinExistence type="predicted"/>
<evidence type="ECO:0000313" key="1">
    <source>
        <dbReference type="EMBL" id="KXG40315.1"/>
    </source>
</evidence>
<name>A0A1B6QQY5_SORBI</name>
<dbReference type="EMBL" id="CM000760">
    <property type="protein sequence ID" value="KXG40315.1"/>
    <property type="molecule type" value="Genomic_DNA"/>
</dbReference>
<gene>
    <name evidence="1" type="ORF">SORBI_3001G528500</name>
</gene>
<dbReference type="InParanoid" id="A0A1B6QQY5"/>
<protein>
    <submittedName>
        <fullName evidence="1">Uncharacterized protein</fullName>
    </submittedName>
</protein>
<accession>A0A1B6QQY5</accession>
<evidence type="ECO:0000313" key="2">
    <source>
        <dbReference type="Proteomes" id="UP000000768"/>
    </source>
</evidence>
<sequence>MASPTRETLSSYSELIDKQVREEKLPLDDEHNNKKIKFQPQITKEAKFQPNFLSGLDREGGLGERSQMGAEDVRMRCGCVASPLTGVSVRAWFCTVPDMVPFLKIFFHPQANKFSF</sequence>
<reference evidence="1 2" key="1">
    <citation type="journal article" date="2009" name="Nature">
        <title>The Sorghum bicolor genome and the diversification of grasses.</title>
        <authorList>
            <person name="Paterson A.H."/>
            <person name="Bowers J.E."/>
            <person name="Bruggmann R."/>
            <person name="Dubchak I."/>
            <person name="Grimwood J."/>
            <person name="Gundlach H."/>
            <person name="Haberer G."/>
            <person name="Hellsten U."/>
            <person name="Mitros T."/>
            <person name="Poliakov A."/>
            <person name="Schmutz J."/>
            <person name="Spannagl M."/>
            <person name="Tang H."/>
            <person name="Wang X."/>
            <person name="Wicker T."/>
            <person name="Bharti A.K."/>
            <person name="Chapman J."/>
            <person name="Feltus F.A."/>
            <person name="Gowik U."/>
            <person name="Grigoriev I.V."/>
            <person name="Lyons E."/>
            <person name="Maher C.A."/>
            <person name="Martis M."/>
            <person name="Narechania A."/>
            <person name="Otillar R.P."/>
            <person name="Penning B.W."/>
            <person name="Salamov A.A."/>
            <person name="Wang Y."/>
            <person name="Zhang L."/>
            <person name="Carpita N.C."/>
            <person name="Freeling M."/>
            <person name="Gingle A.R."/>
            <person name="Hash C.T."/>
            <person name="Keller B."/>
            <person name="Klein P."/>
            <person name="Kresovich S."/>
            <person name="McCann M.C."/>
            <person name="Ming R."/>
            <person name="Peterson D.G."/>
            <person name="Mehboob-ur-Rahman"/>
            <person name="Ware D."/>
            <person name="Westhoff P."/>
            <person name="Mayer K.F."/>
            <person name="Messing J."/>
            <person name="Rokhsar D.S."/>
        </authorList>
    </citation>
    <scope>NUCLEOTIDE SEQUENCE [LARGE SCALE GENOMIC DNA]</scope>
    <source>
        <strain evidence="2">cv. BTx623</strain>
    </source>
</reference>